<dbReference type="Proteomes" id="UP001597218">
    <property type="component" value="Unassembled WGS sequence"/>
</dbReference>
<sequence>MGKWFPRLYDVAMKPLEKTRFNKIRTELVGEAKGRVLEIGSGTGVNFPYYKNAIRVDAIEPNPLMSKQALKRIQESHVPIELYSASAEELPFADSTFDTVVSTLVFCTIPDPVKALKEIRRVSKTDAEIVFFEHVRMDQQVLGKAQDLLTPLWKKGFDGCHLNRNTLEVIKESGLEIEGVDSNYGGLFLTIKCLN</sequence>
<evidence type="ECO:0000313" key="3">
    <source>
        <dbReference type="Proteomes" id="UP001597218"/>
    </source>
</evidence>
<gene>
    <name evidence="2" type="ORF">ACFSFY_08090</name>
</gene>
<name>A0ABW4SH46_9BACL</name>
<dbReference type="PANTHER" id="PTHR45036">
    <property type="entry name" value="METHYLTRANSFERASE LIKE 7B"/>
    <property type="match status" value="1"/>
</dbReference>
<dbReference type="GO" id="GO:0008168">
    <property type="term" value="F:methyltransferase activity"/>
    <property type="evidence" value="ECO:0007669"/>
    <property type="project" value="UniProtKB-KW"/>
</dbReference>
<organism evidence="2 3">
    <name type="scientific">Sporosarcina siberiensis</name>
    <dbReference type="NCBI Taxonomy" id="1365606"/>
    <lineage>
        <taxon>Bacteria</taxon>
        <taxon>Bacillati</taxon>
        <taxon>Bacillota</taxon>
        <taxon>Bacilli</taxon>
        <taxon>Bacillales</taxon>
        <taxon>Caryophanaceae</taxon>
        <taxon>Sporosarcina</taxon>
    </lineage>
</organism>
<dbReference type="RefSeq" id="WP_381536995.1">
    <property type="nucleotide sequence ID" value="NZ_JBHUGI010000024.1"/>
</dbReference>
<dbReference type="InterPro" id="IPR013216">
    <property type="entry name" value="Methyltransf_11"/>
</dbReference>
<keyword evidence="2" id="KW-0808">Transferase</keyword>
<proteinExistence type="predicted"/>
<evidence type="ECO:0000259" key="1">
    <source>
        <dbReference type="Pfam" id="PF08241"/>
    </source>
</evidence>
<feature type="domain" description="Methyltransferase type 11" evidence="1">
    <location>
        <begin position="37"/>
        <end position="130"/>
    </location>
</feature>
<dbReference type="CDD" id="cd02440">
    <property type="entry name" value="AdoMet_MTases"/>
    <property type="match status" value="1"/>
</dbReference>
<dbReference type="InterPro" id="IPR052356">
    <property type="entry name" value="Thiol_S-MT"/>
</dbReference>
<accession>A0ABW4SH46</accession>
<keyword evidence="2" id="KW-0489">Methyltransferase</keyword>
<reference evidence="3" key="1">
    <citation type="journal article" date="2019" name="Int. J. Syst. Evol. Microbiol.">
        <title>The Global Catalogue of Microorganisms (GCM) 10K type strain sequencing project: providing services to taxonomists for standard genome sequencing and annotation.</title>
        <authorList>
            <consortium name="The Broad Institute Genomics Platform"/>
            <consortium name="The Broad Institute Genome Sequencing Center for Infectious Disease"/>
            <person name="Wu L."/>
            <person name="Ma J."/>
        </authorList>
    </citation>
    <scope>NUCLEOTIDE SEQUENCE [LARGE SCALE GENOMIC DNA]</scope>
    <source>
        <strain evidence="3">CGMCC 4.7177</strain>
    </source>
</reference>
<dbReference type="Pfam" id="PF08241">
    <property type="entry name" value="Methyltransf_11"/>
    <property type="match status" value="1"/>
</dbReference>
<dbReference type="GO" id="GO:0032259">
    <property type="term" value="P:methylation"/>
    <property type="evidence" value="ECO:0007669"/>
    <property type="project" value="UniProtKB-KW"/>
</dbReference>
<keyword evidence="3" id="KW-1185">Reference proteome</keyword>
<protein>
    <submittedName>
        <fullName evidence="2">Class I SAM-dependent methyltransferase</fullName>
        <ecNumber evidence="2">2.1.1.-</ecNumber>
    </submittedName>
</protein>
<dbReference type="InterPro" id="IPR029063">
    <property type="entry name" value="SAM-dependent_MTases_sf"/>
</dbReference>
<dbReference type="PANTHER" id="PTHR45036:SF1">
    <property type="entry name" value="METHYLTRANSFERASE LIKE 7A"/>
    <property type="match status" value="1"/>
</dbReference>
<evidence type="ECO:0000313" key="2">
    <source>
        <dbReference type="EMBL" id="MFD1928016.1"/>
    </source>
</evidence>
<dbReference type="Gene3D" id="3.40.50.150">
    <property type="entry name" value="Vaccinia Virus protein VP39"/>
    <property type="match status" value="1"/>
</dbReference>
<dbReference type="EC" id="2.1.1.-" evidence="2"/>
<comment type="caution">
    <text evidence="2">The sequence shown here is derived from an EMBL/GenBank/DDBJ whole genome shotgun (WGS) entry which is preliminary data.</text>
</comment>
<dbReference type="SUPFAM" id="SSF53335">
    <property type="entry name" value="S-adenosyl-L-methionine-dependent methyltransferases"/>
    <property type="match status" value="1"/>
</dbReference>
<dbReference type="EMBL" id="JBHUGI010000024">
    <property type="protein sequence ID" value="MFD1928016.1"/>
    <property type="molecule type" value="Genomic_DNA"/>
</dbReference>